<dbReference type="Proteomes" id="UP000095453">
    <property type="component" value="Unassembled WGS sequence"/>
</dbReference>
<proteinExistence type="predicted"/>
<gene>
    <name evidence="3" type="ORF">DW813_06185</name>
    <name evidence="2" type="ORF">ERS852444_01803</name>
</gene>
<protein>
    <submittedName>
        <fullName evidence="2">Capsular polysaccharide biosynthesis protein</fullName>
    </submittedName>
</protein>
<keyword evidence="1" id="KW-1133">Transmembrane helix</keyword>
<feature type="transmembrane region" description="Helical" evidence="1">
    <location>
        <begin position="302"/>
        <end position="323"/>
    </location>
</feature>
<dbReference type="EMBL" id="CYXX01000012">
    <property type="protein sequence ID" value="CUN08414.1"/>
    <property type="molecule type" value="Genomic_DNA"/>
</dbReference>
<reference evidence="2 4" key="1">
    <citation type="submission" date="2015-09" db="EMBL/GenBank/DDBJ databases">
        <authorList>
            <consortium name="Pathogen Informatics"/>
        </authorList>
    </citation>
    <scope>NUCLEOTIDE SEQUENCE [LARGE SCALE GENOMIC DNA]</scope>
    <source>
        <strain evidence="2 4">2789STDY5608887</strain>
    </source>
</reference>
<accession>A0A173U0Q4</accession>
<feature type="transmembrane region" description="Helical" evidence="1">
    <location>
        <begin position="30"/>
        <end position="48"/>
    </location>
</feature>
<reference evidence="3 5" key="2">
    <citation type="submission" date="2018-08" db="EMBL/GenBank/DDBJ databases">
        <title>A genome reference for cultivated species of the human gut microbiota.</title>
        <authorList>
            <person name="Zou Y."/>
            <person name="Xue W."/>
            <person name="Luo G."/>
        </authorList>
    </citation>
    <scope>NUCLEOTIDE SEQUENCE [LARGE SCALE GENOMIC DNA]</scope>
    <source>
        <strain evidence="3 5">AM32-8LB</strain>
    </source>
</reference>
<dbReference type="Proteomes" id="UP000266391">
    <property type="component" value="Unassembled WGS sequence"/>
</dbReference>
<dbReference type="AlphaFoldDB" id="A0A173U0Q4"/>
<evidence type="ECO:0000313" key="2">
    <source>
        <dbReference type="EMBL" id="CUN08414.1"/>
    </source>
</evidence>
<dbReference type="EMBL" id="QSIQ01000007">
    <property type="protein sequence ID" value="RHD04267.1"/>
    <property type="molecule type" value="Genomic_DNA"/>
</dbReference>
<dbReference type="RefSeq" id="WP_055169215.1">
    <property type="nucleotide sequence ID" value="NZ_CYXX01000012.1"/>
</dbReference>
<evidence type="ECO:0000313" key="4">
    <source>
        <dbReference type="Proteomes" id="UP000095453"/>
    </source>
</evidence>
<name>A0A173U0Q4_9FIRM</name>
<evidence type="ECO:0000313" key="3">
    <source>
        <dbReference type="EMBL" id="RHD04267.1"/>
    </source>
</evidence>
<organism evidence="2 4">
    <name type="scientific">Roseburia inulinivorans</name>
    <dbReference type="NCBI Taxonomy" id="360807"/>
    <lineage>
        <taxon>Bacteria</taxon>
        <taxon>Bacillati</taxon>
        <taxon>Bacillota</taxon>
        <taxon>Clostridia</taxon>
        <taxon>Lachnospirales</taxon>
        <taxon>Lachnospiraceae</taxon>
        <taxon>Roseburia</taxon>
    </lineage>
</organism>
<keyword evidence="1" id="KW-0472">Membrane</keyword>
<keyword evidence="1" id="KW-0812">Transmembrane</keyword>
<evidence type="ECO:0000313" key="5">
    <source>
        <dbReference type="Proteomes" id="UP000266391"/>
    </source>
</evidence>
<evidence type="ECO:0000256" key="1">
    <source>
        <dbReference type="SAM" id="Phobius"/>
    </source>
</evidence>
<sequence length="483" mass="53874">MNENNITTKRKETDLEITDFLWELIRNWRVIAVCLVIGAVLLCGYQYAKDSRNAKVTTDEAVEEYNKTLEEMEASLGAQDLDQVYGAVAIKKQLDEKSTYAKNSPLMAINAYEESVILLQYLVKSESGNAAEIAVMYQDYLLNGEIASELIECSISSEKNTYVKETNESSFSVRIRGKNEEECKELAEIVQSGLDAYTQKLAENFPAQRLQLLSQSQNVIADQELAQLQDDTALAIKNLGEHLDTIKSKMNGNQLELYVEYTENQPQENTAEPESDSAADIDTEETQNTAVQQNVHISVSKFVIGGILGAVLACIFVLLKYLFSGSLRSEEEIKTLYHSNILGTIRSSMKGKHNKIDRWYAGARYGKAGKLSLETEIELICANLKIICKTSGNQKVYLTGSNLSEIPAGIIEKLVTECQTNGLTLIAGKEINYYAKALEEMAETGQVVLIEAMRKSRYKEMYQEVISCREHQLPVLGTIVVGI</sequence>